<dbReference type="Proteomes" id="UP001060566">
    <property type="component" value="Unassembled WGS sequence"/>
</dbReference>
<dbReference type="RefSeq" id="WP_264462511.1">
    <property type="nucleotide sequence ID" value="NZ_JAOXJG010000018.1"/>
</dbReference>
<keyword evidence="2" id="KW-1185">Reference proteome</keyword>
<comment type="caution">
    <text evidence="1">The sequence shown here is derived from an EMBL/GenBank/DDBJ whole genome shotgun (WGS) entry which is preliminary data.</text>
</comment>
<protein>
    <recommendedName>
        <fullName evidence="3">Transposase</fullName>
    </recommendedName>
</protein>
<dbReference type="EMBL" id="JAOXJG010000018">
    <property type="protein sequence ID" value="MCW1241263.1"/>
    <property type="molecule type" value="Genomic_DNA"/>
</dbReference>
<reference evidence="1" key="1">
    <citation type="submission" date="2022-10" db="EMBL/GenBank/DDBJ databases">
        <title>De novo draft assembly of the Pseudomonas pretiosus genome isolated from the plants rhizorohere.</title>
        <authorList>
            <person name="Robas M."/>
            <person name="Fernandez V.M."/>
            <person name="Provanza A."/>
            <person name="Jimenez P.A."/>
        </authorList>
    </citation>
    <scope>NUCLEOTIDE SEQUENCE</scope>
    <source>
        <strain evidence="1">SAICEU11T</strain>
    </source>
</reference>
<evidence type="ECO:0008006" key="3">
    <source>
        <dbReference type="Google" id="ProtNLM"/>
    </source>
</evidence>
<evidence type="ECO:0000313" key="2">
    <source>
        <dbReference type="Proteomes" id="UP001060566"/>
    </source>
</evidence>
<proteinExistence type="predicted"/>
<accession>A0ABT3EWR2</accession>
<name>A0ABT3EWR2_9BACI</name>
<sequence length="83" mass="9685">MKMRLFKVLAMIFYFLGFPSVPKIISMIGNVISTTSIYFKKWDDINKYSIIIVFLINKMNINDMLYIKAYGISIQTVMCTIDL</sequence>
<feature type="non-terminal residue" evidence="1">
    <location>
        <position position="1"/>
    </location>
</feature>
<dbReference type="GeneID" id="301200108"/>
<gene>
    <name evidence="1" type="ORF">NGM45_19730</name>
</gene>
<organism evidence="1 2">
    <name type="scientific">Bacillus pretiosus</name>
    <dbReference type="NCBI Taxonomy" id="2983392"/>
    <lineage>
        <taxon>Bacteria</taxon>
        <taxon>Bacillati</taxon>
        <taxon>Bacillota</taxon>
        <taxon>Bacilli</taxon>
        <taxon>Bacillales</taxon>
        <taxon>Bacillaceae</taxon>
        <taxon>Bacillus</taxon>
    </lineage>
</organism>
<evidence type="ECO:0000313" key="1">
    <source>
        <dbReference type="EMBL" id="MCW1241263.1"/>
    </source>
</evidence>